<dbReference type="RefSeq" id="WP_218233118.1">
    <property type="nucleotide sequence ID" value="NZ_BAABBB010000009.1"/>
</dbReference>
<reference evidence="4" key="1">
    <citation type="journal article" date="2019" name="Int. J. Syst. Evol. Microbiol.">
        <title>The Global Catalogue of Microorganisms (GCM) 10K type strain sequencing project: providing services to taxonomists for standard genome sequencing and annotation.</title>
        <authorList>
            <consortium name="The Broad Institute Genomics Platform"/>
            <consortium name="The Broad Institute Genome Sequencing Center for Infectious Disease"/>
            <person name="Wu L."/>
            <person name="Ma J."/>
        </authorList>
    </citation>
    <scope>NUCLEOTIDE SEQUENCE [LARGE SCALE GENOMIC DNA]</scope>
    <source>
        <strain evidence="4">JCM 17460</strain>
    </source>
</reference>
<evidence type="ECO:0000256" key="1">
    <source>
        <dbReference type="SAM" id="Phobius"/>
    </source>
</evidence>
<evidence type="ECO:0000313" key="4">
    <source>
        <dbReference type="Proteomes" id="UP001500301"/>
    </source>
</evidence>
<proteinExistence type="predicted"/>
<keyword evidence="1" id="KW-1133">Transmembrane helix</keyword>
<evidence type="ECO:0000259" key="2">
    <source>
        <dbReference type="Pfam" id="PF18893"/>
    </source>
</evidence>
<name>A0ABP6V9F9_9ACTN</name>
<keyword evidence="4" id="KW-1185">Reference proteome</keyword>
<dbReference type="EMBL" id="BAABBB010000009">
    <property type="protein sequence ID" value="GAA3529323.1"/>
    <property type="molecule type" value="Genomic_DNA"/>
</dbReference>
<sequence>MAKKRWKDLSPRTRRIILVGSAVDGALKAAALADLRGRDESEVNGSRRTWALALTFVNSAGVLPVVYLLRGRRPS</sequence>
<keyword evidence="1" id="KW-0472">Membrane</keyword>
<dbReference type="InterPro" id="IPR043712">
    <property type="entry name" value="DUF5652"/>
</dbReference>
<organism evidence="3 4">
    <name type="scientific">Nocardioides daeguensis</name>
    <dbReference type="NCBI Taxonomy" id="908359"/>
    <lineage>
        <taxon>Bacteria</taxon>
        <taxon>Bacillati</taxon>
        <taxon>Actinomycetota</taxon>
        <taxon>Actinomycetes</taxon>
        <taxon>Propionibacteriales</taxon>
        <taxon>Nocardioidaceae</taxon>
        <taxon>Nocardioides</taxon>
    </lineage>
</organism>
<feature type="transmembrane region" description="Helical" evidence="1">
    <location>
        <begin position="49"/>
        <end position="69"/>
    </location>
</feature>
<gene>
    <name evidence="3" type="ORF">GCM10022263_17490</name>
</gene>
<protein>
    <recommendedName>
        <fullName evidence="2">DUF5652 domain-containing protein</fullName>
    </recommendedName>
</protein>
<evidence type="ECO:0000313" key="3">
    <source>
        <dbReference type="EMBL" id="GAA3529323.1"/>
    </source>
</evidence>
<dbReference type="Proteomes" id="UP001500301">
    <property type="component" value="Unassembled WGS sequence"/>
</dbReference>
<comment type="caution">
    <text evidence="3">The sequence shown here is derived from an EMBL/GenBank/DDBJ whole genome shotgun (WGS) entry which is preliminary data.</text>
</comment>
<keyword evidence="1" id="KW-0812">Transmembrane</keyword>
<feature type="domain" description="DUF5652" evidence="2">
    <location>
        <begin position="47"/>
        <end position="73"/>
    </location>
</feature>
<dbReference type="Pfam" id="PF18893">
    <property type="entry name" value="DUF5652"/>
    <property type="match status" value="1"/>
</dbReference>
<accession>A0ABP6V9F9</accession>